<reference evidence="3" key="1">
    <citation type="submission" date="2021-02" db="EMBL/GenBank/DDBJ databases">
        <authorList>
            <person name="Nowell W R."/>
        </authorList>
    </citation>
    <scope>NUCLEOTIDE SEQUENCE</scope>
</reference>
<sequence length="296" mass="32568">MNTEETAIANHNVVQVCDSQLDYRNIVTEKTTEQQNTSYKSCCQNRKVLFVLLSVVVISSLIVSILIPTVILKKKQTQSSSITTTATSITVSQLTTAAEVSSIPITNTTTKPDKILLNAVNGKVYGVWNTSVGDDSKASKPGNHWSGQYLPEESPEKACDGDIDTKYNSFGWCNEGGRFSNCAINTGFYLELEQGPTIVNGLRLWTGNDFAPRDPIVVSLEGSNQSEDDLILGSSWTLLYNGSSGLDIDPGRKQCGLMQYLNNTIEYKSYRFLVLHSRAPVDCVQFSEIELFSFSS</sequence>
<evidence type="ECO:0000313" key="3">
    <source>
        <dbReference type="EMBL" id="CAF1080817.1"/>
    </source>
</evidence>
<evidence type="ECO:0000313" key="4">
    <source>
        <dbReference type="Proteomes" id="UP000663852"/>
    </source>
</evidence>
<evidence type="ECO:0000256" key="2">
    <source>
        <dbReference type="SAM" id="Phobius"/>
    </source>
</evidence>
<keyword evidence="2" id="KW-0472">Membrane</keyword>
<dbReference type="Proteomes" id="UP000663852">
    <property type="component" value="Unassembled WGS sequence"/>
</dbReference>
<evidence type="ECO:0000256" key="1">
    <source>
        <dbReference type="SAM" id="MobiDB-lite"/>
    </source>
</evidence>
<comment type="caution">
    <text evidence="3">The sequence shown here is derived from an EMBL/GenBank/DDBJ whole genome shotgun (WGS) entry which is preliminary data.</text>
</comment>
<proteinExistence type="predicted"/>
<feature type="transmembrane region" description="Helical" evidence="2">
    <location>
        <begin position="48"/>
        <end position="72"/>
    </location>
</feature>
<dbReference type="Gene3D" id="2.60.120.260">
    <property type="entry name" value="Galactose-binding domain-like"/>
    <property type="match status" value="1"/>
</dbReference>
<gene>
    <name evidence="3" type="ORF">EDS130_LOCUS18954</name>
</gene>
<name>A0A814MKS1_ADIRI</name>
<protein>
    <submittedName>
        <fullName evidence="3">Uncharacterized protein</fullName>
    </submittedName>
</protein>
<organism evidence="3 4">
    <name type="scientific">Adineta ricciae</name>
    <name type="common">Rotifer</name>
    <dbReference type="NCBI Taxonomy" id="249248"/>
    <lineage>
        <taxon>Eukaryota</taxon>
        <taxon>Metazoa</taxon>
        <taxon>Spiralia</taxon>
        <taxon>Gnathifera</taxon>
        <taxon>Rotifera</taxon>
        <taxon>Eurotatoria</taxon>
        <taxon>Bdelloidea</taxon>
        <taxon>Adinetida</taxon>
        <taxon>Adinetidae</taxon>
        <taxon>Adineta</taxon>
    </lineage>
</organism>
<dbReference type="EMBL" id="CAJNOJ010000089">
    <property type="protein sequence ID" value="CAF1080817.1"/>
    <property type="molecule type" value="Genomic_DNA"/>
</dbReference>
<keyword evidence="2" id="KW-0812">Transmembrane</keyword>
<feature type="region of interest" description="Disordered" evidence="1">
    <location>
        <begin position="136"/>
        <end position="155"/>
    </location>
</feature>
<accession>A0A814MKS1</accession>
<dbReference type="AlphaFoldDB" id="A0A814MKS1"/>
<keyword evidence="2" id="KW-1133">Transmembrane helix</keyword>